<protein>
    <submittedName>
        <fullName evidence="1">BF3164 family lipoprotein</fullName>
    </submittedName>
</protein>
<evidence type="ECO:0000313" key="2">
    <source>
        <dbReference type="Proteomes" id="UP001589797"/>
    </source>
</evidence>
<accession>A0ABV6FS90</accession>
<dbReference type="Proteomes" id="UP001589797">
    <property type="component" value="Unassembled WGS sequence"/>
</dbReference>
<keyword evidence="1" id="KW-0449">Lipoprotein</keyword>
<proteinExistence type="predicted"/>
<dbReference type="EMBL" id="JBHLWI010000024">
    <property type="protein sequence ID" value="MFC0262746.1"/>
    <property type="molecule type" value="Genomic_DNA"/>
</dbReference>
<comment type="caution">
    <text evidence="1">The sequence shown here is derived from an EMBL/GenBank/DDBJ whole genome shotgun (WGS) entry which is preliminary data.</text>
</comment>
<dbReference type="Pfam" id="PF15869">
    <property type="entry name" value="TolB_like"/>
    <property type="match status" value="1"/>
</dbReference>
<organism evidence="1 2">
    <name type="scientific">Fontibacter flavus</name>
    <dbReference type="NCBI Taxonomy" id="654838"/>
    <lineage>
        <taxon>Bacteria</taxon>
        <taxon>Pseudomonadati</taxon>
        <taxon>Bacteroidota</taxon>
        <taxon>Cytophagia</taxon>
        <taxon>Cytophagales</taxon>
        <taxon>Cyclobacteriaceae</taxon>
        <taxon>Fontibacter</taxon>
    </lineage>
</organism>
<keyword evidence="2" id="KW-1185">Reference proteome</keyword>
<reference evidence="1 2" key="1">
    <citation type="submission" date="2024-09" db="EMBL/GenBank/DDBJ databases">
        <authorList>
            <person name="Sun Q."/>
            <person name="Mori K."/>
        </authorList>
    </citation>
    <scope>NUCLEOTIDE SEQUENCE [LARGE SCALE GENOMIC DNA]</scope>
    <source>
        <strain evidence="1 2">CCM 7650</strain>
    </source>
</reference>
<dbReference type="InterPro" id="IPR011044">
    <property type="entry name" value="Quino_amine_DH_bsu"/>
</dbReference>
<dbReference type="RefSeq" id="WP_382387197.1">
    <property type="nucleotide sequence ID" value="NZ_JBHLWI010000024.1"/>
</dbReference>
<dbReference type="SUPFAM" id="SSF50969">
    <property type="entry name" value="YVTN repeat-like/Quinoprotein amine dehydrogenase"/>
    <property type="match status" value="1"/>
</dbReference>
<gene>
    <name evidence="1" type="ORF">ACFFIP_08640</name>
</gene>
<evidence type="ECO:0000313" key="1">
    <source>
        <dbReference type="EMBL" id="MFC0262746.1"/>
    </source>
</evidence>
<name>A0ABV6FS90_9BACT</name>
<sequence>MKFLAGFVVFVISSLTTVFAQEILKVTKKDFPEKIIIKSQKILTDDFNHHHRIHVFDSLILTQVNSGKHHYHVFHKDKLTYLGPIGVRGDGPDQWDIPATTAGQFEKSSNGIKLWYFDYLRGSFNLMNLTKTIQQKTPYPITERKLRINAKVFPFSKGFMGSNKRLYVNCYIYEQDRSRLKYYDLETKKIIKSPLFPKVKNISQLPIETIHSLYGGPFEKHPTRDQFVQAAFIFNRIDIFDDNLKLLLSIVDGDNWKDDFYDAREINPATSWINPILDGYNGLALGEKLIFALEAKKNVGTDKFKENESFIRVFDWQGKPLAYLEIAHDLSTIAFDEGKGMLYATDYSHELVLRFDLSNELKRWVK</sequence>